<evidence type="ECO:0000313" key="1">
    <source>
        <dbReference type="EMBL" id="AKO69677.1"/>
    </source>
</evidence>
<keyword evidence="1" id="KW-0614">Plasmid</keyword>
<dbReference type="AlphaFoldDB" id="A0A0H4JD20"/>
<organism evidence="1">
    <name type="scientific">Aeromonas sp. Ne-1</name>
    <dbReference type="NCBI Taxonomy" id="1675689"/>
    <lineage>
        <taxon>Bacteria</taxon>
        <taxon>Pseudomonadati</taxon>
        <taxon>Pseudomonadota</taxon>
        <taxon>Gammaproteobacteria</taxon>
        <taxon>Aeromonadales</taxon>
        <taxon>Aeromonadaceae</taxon>
        <taxon>Aeromonas</taxon>
    </lineage>
</organism>
<reference evidence="1" key="1">
    <citation type="journal article" date="2015" name="Toxicon">
        <title>Production level of tetrodotoxin in Aeromonas is associated with the copy number of a plasmid.</title>
        <authorList>
            <person name="Liu J."/>
            <person name="Wei F."/>
            <person name="Lu Y."/>
            <person name="Ma T."/>
            <person name="Zhao J."/>
            <person name="Gong X."/>
            <person name="Bao B."/>
        </authorList>
    </citation>
    <scope>NUCLEOTIDE SEQUENCE</scope>
    <source>
        <strain evidence="1">Ne-1</strain>
        <plasmid evidence="1">pNe-1</plasmid>
    </source>
</reference>
<sequence>MYNPKSIKYVLNFFPILENYLNDKYLNPSIAVNSLTQVEKVFLNMCEFFKNPREHSFDFQLVYLHLKEEEVIIALKALSIFSKEDCYSISKPAISYTGKHKSEYYC</sequence>
<geneLocation type="plasmid" evidence="1">
    <name>pNe-1</name>
</geneLocation>
<dbReference type="RefSeq" id="WP_173026376.1">
    <property type="nucleotide sequence ID" value="NZ_KP738729.1"/>
</dbReference>
<protein>
    <submittedName>
        <fullName evidence="1">Uncharacterized protein</fullName>
    </submittedName>
</protein>
<accession>A0A0H4JD20</accession>
<name>A0A0H4JD20_9GAMM</name>
<dbReference type="EMBL" id="KP738729">
    <property type="protein sequence ID" value="AKO69677.1"/>
    <property type="molecule type" value="Genomic_DNA"/>
</dbReference>
<proteinExistence type="predicted"/>